<name>A0A814X7W7_ADIRI</name>
<evidence type="ECO:0000259" key="9">
    <source>
        <dbReference type="SMART" id="SM00762"/>
    </source>
</evidence>
<dbReference type="InterPro" id="IPR048680">
    <property type="entry name" value="COG4_N"/>
</dbReference>
<evidence type="ECO:0000256" key="7">
    <source>
        <dbReference type="ARBA" id="ARBA00023136"/>
    </source>
</evidence>
<dbReference type="GO" id="GO:0017119">
    <property type="term" value="C:Golgi transport complex"/>
    <property type="evidence" value="ECO:0007669"/>
    <property type="project" value="TreeGrafter"/>
</dbReference>
<dbReference type="AlphaFoldDB" id="A0A814X7W7"/>
<dbReference type="Gene3D" id="1.10.287.1060">
    <property type="entry name" value="ESAT-6-like"/>
    <property type="match status" value="1"/>
</dbReference>
<evidence type="ECO:0000256" key="5">
    <source>
        <dbReference type="ARBA" id="ARBA00022927"/>
    </source>
</evidence>
<organism evidence="10 11">
    <name type="scientific">Adineta ricciae</name>
    <name type="common">Rotifer</name>
    <dbReference type="NCBI Taxonomy" id="249248"/>
    <lineage>
        <taxon>Eukaryota</taxon>
        <taxon>Metazoa</taxon>
        <taxon>Spiralia</taxon>
        <taxon>Gnathifera</taxon>
        <taxon>Rotifera</taxon>
        <taxon>Eurotatoria</taxon>
        <taxon>Bdelloidea</taxon>
        <taxon>Adinetida</taxon>
        <taxon>Adinetidae</taxon>
        <taxon>Adineta</taxon>
    </lineage>
</organism>
<accession>A0A814X7W7</accession>
<keyword evidence="7" id="KW-0472">Membrane</keyword>
<sequence>MLTDLNQLEKELETLNIREEVLNDELSVLLSNQDSTEKQITTIKNLTPALQIITQDAHNLSNTITFTAALADNISKKVRELDVTKRHVVACLRRANDIIDLKKCTDGVKKALEFEEYEQAAAHIHRYLNIDPASLQLSSDPTEGCPSIICFHLAKFFVLGSSLHHALLSLEEAKAKLIEIVNVKFDQAVEAGYLPDAMRFFKIFPLLKLDQVGLEKFCKHLCSEIKEYGEKTLQATLQIPFNHKRYPVRYSDHLKTFLDFIATKIESCQPIVESYYGPGKLFNFISMLQSACDKQVENAIRSFKSERQFDTIYRRIQHSSSSMQRTLAGTSTNLMPMDSTTTDKTDPRELDDFLTEITLINATCEVYIRFIRRRLNADCELAFPLVDNAKTNECVEQLKKIERFLNDSGLNGILHSFIQQYILIEDYFMRESIYKAILLDSPNMVDDVFFILRKCLKRSVSTSNVDGICNMLKHAVSILDSVYREQLYTRLKSGYPSGFDLSQAYTVIQSSIQLGKLQGSDIEKLKQTFLSTFDNVEITHENLHILKNLLEEEVKRSLILNEETRTKVDTRLNEFNSLANRFKDLIEFACQQLCSSAIKPRIKTLLDAYITMNHKLSEDEYSQFDANDPFIQNFILQIDQLFVSFKGALRIGNYDRLISASTNEIVTMWEKVLSKCGFNRLGGLQFDKEVRSLMTYLTSATSLPIRDKFQRLTQIATLLTLEKLKEIYDYWDPTSGKITWRLTPSEVRQILSLRTDFRSDDVRALKL</sequence>
<dbReference type="InterPro" id="IPR013167">
    <property type="entry name" value="COG4_M"/>
</dbReference>
<dbReference type="GO" id="GO:0006890">
    <property type="term" value="P:retrograde vesicle-mediated transport, Golgi to endoplasmic reticulum"/>
    <property type="evidence" value="ECO:0007669"/>
    <property type="project" value="TreeGrafter"/>
</dbReference>
<dbReference type="EMBL" id="CAJNOJ010000155">
    <property type="protein sequence ID" value="CAF1212191.1"/>
    <property type="molecule type" value="Genomic_DNA"/>
</dbReference>
<evidence type="ECO:0000256" key="6">
    <source>
        <dbReference type="ARBA" id="ARBA00023034"/>
    </source>
</evidence>
<dbReference type="PANTHER" id="PTHR24016">
    <property type="entry name" value="CONSERVED OLIGOMERIC GOLGI COMPLEX SUBUNIT 4"/>
    <property type="match status" value="1"/>
</dbReference>
<dbReference type="Pfam" id="PF08318">
    <property type="entry name" value="COG4_m"/>
    <property type="match status" value="1"/>
</dbReference>
<gene>
    <name evidence="10" type="ORF">EDS130_LOCUS25948</name>
</gene>
<dbReference type="Pfam" id="PF20663">
    <property type="entry name" value="COG4_N"/>
    <property type="match status" value="1"/>
</dbReference>
<evidence type="ECO:0000313" key="10">
    <source>
        <dbReference type="EMBL" id="CAF1212191.1"/>
    </source>
</evidence>
<keyword evidence="4" id="KW-0813">Transport</keyword>
<dbReference type="GO" id="GO:0007030">
    <property type="term" value="P:Golgi organization"/>
    <property type="evidence" value="ECO:0007669"/>
    <property type="project" value="TreeGrafter"/>
</dbReference>
<dbReference type="Pfam" id="PF20662">
    <property type="entry name" value="COG4_C"/>
    <property type="match status" value="1"/>
</dbReference>
<dbReference type="GO" id="GO:0000139">
    <property type="term" value="C:Golgi membrane"/>
    <property type="evidence" value="ECO:0007669"/>
    <property type="project" value="UniProtKB-SubCell"/>
</dbReference>
<evidence type="ECO:0000256" key="8">
    <source>
        <dbReference type="ARBA" id="ARBA00031340"/>
    </source>
</evidence>
<dbReference type="InterPro" id="IPR048684">
    <property type="entry name" value="COG4_C"/>
</dbReference>
<evidence type="ECO:0000256" key="1">
    <source>
        <dbReference type="ARBA" id="ARBA00004395"/>
    </source>
</evidence>
<protein>
    <recommendedName>
        <fullName evidence="3">Conserved oligomeric Golgi complex subunit 4</fullName>
    </recommendedName>
    <alternativeName>
        <fullName evidence="8">Component of oligomeric Golgi complex 4</fullName>
    </alternativeName>
</protein>
<evidence type="ECO:0000313" key="11">
    <source>
        <dbReference type="Proteomes" id="UP000663852"/>
    </source>
</evidence>
<dbReference type="OrthoDB" id="47059at2759"/>
<dbReference type="GO" id="GO:0015031">
    <property type="term" value="P:protein transport"/>
    <property type="evidence" value="ECO:0007669"/>
    <property type="project" value="UniProtKB-KW"/>
</dbReference>
<keyword evidence="5" id="KW-0653">Protein transport</keyword>
<dbReference type="Proteomes" id="UP000663852">
    <property type="component" value="Unassembled WGS sequence"/>
</dbReference>
<evidence type="ECO:0000256" key="3">
    <source>
        <dbReference type="ARBA" id="ARBA00020975"/>
    </source>
</evidence>
<reference evidence="10" key="1">
    <citation type="submission" date="2021-02" db="EMBL/GenBank/DDBJ databases">
        <authorList>
            <person name="Nowell W R."/>
        </authorList>
    </citation>
    <scope>NUCLEOTIDE SEQUENCE</scope>
</reference>
<comment type="similarity">
    <text evidence="2">Belongs to the COG4 family.</text>
</comment>
<keyword evidence="6" id="KW-0333">Golgi apparatus</keyword>
<evidence type="ECO:0000256" key="2">
    <source>
        <dbReference type="ARBA" id="ARBA00009215"/>
    </source>
</evidence>
<comment type="subcellular location">
    <subcellularLocation>
        <location evidence="1">Golgi apparatus membrane</location>
        <topology evidence="1">Peripheral membrane protein</topology>
    </subcellularLocation>
</comment>
<dbReference type="Gene3D" id="1.20.58.1970">
    <property type="match status" value="1"/>
</dbReference>
<dbReference type="PANTHER" id="PTHR24016:SF0">
    <property type="entry name" value="CONSERVED OLIGOMERIC GOLGI COMPLEX SUBUNIT 4"/>
    <property type="match status" value="1"/>
</dbReference>
<evidence type="ECO:0000256" key="4">
    <source>
        <dbReference type="ARBA" id="ARBA00022448"/>
    </source>
</evidence>
<dbReference type="SMART" id="SM00762">
    <property type="entry name" value="Cog4"/>
    <property type="match status" value="1"/>
</dbReference>
<feature type="domain" description="COG4 transport protein middle alpha-helical bundle" evidence="9">
    <location>
        <begin position="170"/>
        <end position="492"/>
    </location>
</feature>
<dbReference type="InterPro" id="IPR048682">
    <property type="entry name" value="COG4"/>
</dbReference>
<comment type="caution">
    <text evidence="10">The sequence shown here is derived from an EMBL/GenBank/DDBJ whole genome shotgun (WGS) entry which is preliminary data.</text>
</comment>
<proteinExistence type="inferred from homology"/>